<name>A0ABS6N8W6_9RHOB</name>
<feature type="compositionally biased region" description="Basic and acidic residues" evidence="1">
    <location>
        <begin position="9"/>
        <end position="21"/>
    </location>
</feature>
<accession>A0ABS6N8W6</accession>
<dbReference type="Proteomes" id="UP001166293">
    <property type="component" value="Unassembled WGS sequence"/>
</dbReference>
<organism evidence="2 3">
    <name type="scientific">Thalassococcus arenae</name>
    <dbReference type="NCBI Taxonomy" id="2851652"/>
    <lineage>
        <taxon>Bacteria</taxon>
        <taxon>Pseudomonadati</taxon>
        <taxon>Pseudomonadota</taxon>
        <taxon>Alphaproteobacteria</taxon>
        <taxon>Rhodobacterales</taxon>
        <taxon>Roseobacteraceae</taxon>
        <taxon>Thalassococcus</taxon>
    </lineage>
</organism>
<protein>
    <submittedName>
        <fullName evidence="2">Uncharacterized protein</fullName>
    </submittedName>
</protein>
<dbReference type="EMBL" id="JAHRWL010000002">
    <property type="protein sequence ID" value="MBV2360460.1"/>
    <property type="molecule type" value="Genomic_DNA"/>
</dbReference>
<evidence type="ECO:0000313" key="3">
    <source>
        <dbReference type="Proteomes" id="UP001166293"/>
    </source>
</evidence>
<sequence>MATTSKTTENTETKDSAKAAREKRAMRLAKASNVAFSLPPKVRARLTQLAREDGLDLGHYLQKVLETHVVVSAPEGDELAERLSAKRAVIDQTIGFAQALDADGKFDEHFVLTVMKTASQDDAFMALYKTAVGDNRSAQKALNQQLGRLIRKTVGARGMRTDKGTVARAQVADEIISSYTLLTKQG</sequence>
<evidence type="ECO:0000256" key="1">
    <source>
        <dbReference type="SAM" id="MobiDB-lite"/>
    </source>
</evidence>
<evidence type="ECO:0000313" key="2">
    <source>
        <dbReference type="EMBL" id="MBV2360460.1"/>
    </source>
</evidence>
<keyword evidence="3" id="KW-1185">Reference proteome</keyword>
<comment type="caution">
    <text evidence="2">The sequence shown here is derived from an EMBL/GenBank/DDBJ whole genome shotgun (WGS) entry which is preliminary data.</text>
</comment>
<gene>
    <name evidence="2" type="ORF">KUH32_11800</name>
</gene>
<proteinExistence type="predicted"/>
<reference evidence="2" key="1">
    <citation type="submission" date="2021-06" db="EMBL/GenBank/DDBJ databases">
        <title>Thalassococcus sp. CAU 1522 isolated from sea sand, Republic of Korea.</title>
        <authorList>
            <person name="Kim W."/>
        </authorList>
    </citation>
    <scope>NUCLEOTIDE SEQUENCE</scope>
    <source>
        <strain evidence="2">CAU 1522</strain>
    </source>
</reference>
<feature type="region of interest" description="Disordered" evidence="1">
    <location>
        <begin position="1"/>
        <end position="21"/>
    </location>
</feature>
<dbReference type="RefSeq" id="WP_217778618.1">
    <property type="nucleotide sequence ID" value="NZ_JAHRWL010000002.1"/>
</dbReference>